<accession>A0ABW0FTX2</accession>
<evidence type="ECO:0000313" key="3">
    <source>
        <dbReference type="Proteomes" id="UP001596152"/>
    </source>
</evidence>
<evidence type="ECO:0000313" key="2">
    <source>
        <dbReference type="EMBL" id="MFC5344117.1"/>
    </source>
</evidence>
<proteinExistence type="predicted"/>
<evidence type="ECO:0008006" key="4">
    <source>
        <dbReference type="Google" id="ProtNLM"/>
    </source>
</evidence>
<dbReference type="EMBL" id="JBHSLF010000018">
    <property type="protein sequence ID" value="MFC5344117.1"/>
    <property type="molecule type" value="Genomic_DNA"/>
</dbReference>
<sequence>MRRSIALLAALATTAVAGCAPTEGTAPGARIGTPGGGARQCFQPDRIVNFTRGETEQVNVRLLGGGVFSIRTGGCPDVATANALAVTPATGIGSQVCVGDSVRVALPGARFGPNQCLARIERSLTEAEVGALPSRQRP</sequence>
<feature type="chain" id="PRO_5045653279" description="Lipoprotein" evidence="1">
    <location>
        <begin position="18"/>
        <end position="138"/>
    </location>
</feature>
<gene>
    <name evidence="2" type="ORF">ACFPIE_09345</name>
</gene>
<dbReference type="RefSeq" id="WP_374037339.1">
    <property type="nucleotide sequence ID" value="NZ_CP169082.1"/>
</dbReference>
<name>A0ABW0FTX2_9CAUL</name>
<evidence type="ECO:0000256" key="1">
    <source>
        <dbReference type="SAM" id="SignalP"/>
    </source>
</evidence>
<keyword evidence="1" id="KW-0732">Signal</keyword>
<feature type="signal peptide" evidence="1">
    <location>
        <begin position="1"/>
        <end position="17"/>
    </location>
</feature>
<reference evidence="3" key="1">
    <citation type="journal article" date="2019" name="Int. J. Syst. Evol. Microbiol.">
        <title>The Global Catalogue of Microorganisms (GCM) 10K type strain sequencing project: providing services to taxonomists for standard genome sequencing and annotation.</title>
        <authorList>
            <consortium name="The Broad Institute Genomics Platform"/>
            <consortium name="The Broad Institute Genome Sequencing Center for Infectious Disease"/>
            <person name="Wu L."/>
            <person name="Ma J."/>
        </authorList>
    </citation>
    <scope>NUCLEOTIDE SEQUENCE [LARGE SCALE GENOMIC DNA]</scope>
    <source>
        <strain evidence="3">JCM 12125</strain>
    </source>
</reference>
<organism evidence="2 3">
    <name type="scientific">Brevundimonas staleyi</name>
    <dbReference type="NCBI Taxonomy" id="74326"/>
    <lineage>
        <taxon>Bacteria</taxon>
        <taxon>Pseudomonadati</taxon>
        <taxon>Pseudomonadota</taxon>
        <taxon>Alphaproteobacteria</taxon>
        <taxon>Caulobacterales</taxon>
        <taxon>Caulobacteraceae</taxon>
        <taxon>Brevundimonas</taxon>
    </lineage>
</organism>
<dbReference type="Proteomes" id="UP001596152">
    <property type="component" value="Unassembled WGS sequence"/>
</dbReference>
<protein>
    <recommendedName>
        <fullName evidence="4">Lipoprotein</fullName>
    </recommendedName>
</protein>
<dbReference type="PROSITE" id="PS51257">
    <property type="entry name" value="PROKAR_LIPOPROTEIN"/>
    <property type="match status" value="1"/>
</dbReference>
<comment type="caution">
    <text evidence="2">The sequence shown here is derived from an EMBL/GenBank/DDBJ whole genome shotgun (WGS) entry which is preliminary data.</text>
</comment>
<keyword evidence="3" id="KW-1185">Reference proteome</keyword>